<dbReference type="AlphaFoldDB" id="A0A8J5IIV3"/>
<evidence type="ECO:0000256" key="2">
    <source>
        <dbReference type="ARBA" id="ARBA00022723"/>
    </source>
</evidence>
<dbReference type="PANTHER" id="PTHR45868:SF80">
    <property type="entry name" value="F15K9.8-RELATED"/>
    <property type="match status" value="1"/>
</dbReference>
<reference evidence="7 8" key="1">
    <citation type="submission" date="2020-08" db="EMBL/GenBank/DDBJ databases">
        <title>Plant Genome Project.</title>
        <authorList>
            <person name="Zhang R.-G."/>
        </authorList>
    </citation>
    <scope>NUCLEOTIDE SEQUENCE [LARGE SCALE GENOMIC DNA]</scope>
    <source>
        <tissue evidence="7">Rhizome</tissue>
    </source>
</reference>
<feature type="compositionally biased region" description="Basic and acidic residues" evidence="5">
    <location>
        <begin position="212"/>
        <end position="222"/>
    </location>
</feature>
<dbReference type="SUPFAM" id="SSF55008">
    <property type="entry name" value="HMA, heavy metal-associated domain"/>
    <property type="match status" value="1"/>
</dbReference>
<dbReference type="EMBL" id="JACMSC010000002">
    <property type="protein sequence ID" value="KAG6535009.1"/>
    <property type="molecule type" value="Genomic_DNA"/>
</dbReference>
<dbReference type="Proteomes" id="UP000734854">
    <property type="component" value="Unassembled WGS sequence"/>
</dbReference>
<comment type="similarity">
    <text evidence="4">Belongs to the HIPP family.</text>
</comment>
<proteinExistence type="inferred from homology"/>
<protein>
    <recommendedName>
        <fullName evidence="6">HMA domain-containing protein</fullName>
    </recommendedName>
</protein>
<keyword evidence="1" id="KW-0488">Methylation</keyword>
<dbReference type="GO" id="GO:0046872">
    <property type="term" value="F:metal ion binding"/>
    <property type="evidence" value="ECO:0007669"/>
    <property type="project" value="UniProtKB-KW"/>
</dbReference>
<dbReference type="PANTHER" id="PTHR45868">
    <property type="entry name" value="HEAVY METAL-ASSOCIATED ISOPRENYLATED PLANT PROTEIN 33-RELATED"/>
    <property type="match status" value="1"/>
</dbReference>
<dbReference type="InterPro" id="IPR006121">
    <property type="entry name" value="HMA_dom"/>
</dbReference>
<gene>
    <name evidence="7" type="ORF">ZIOFF_008926</name>
</gene>
<feature type="compositionally biased region" description="Basic and acidic residues" evidence="5">
    <location>
        <begin position="129"/>
        <end position="146"/>
    </location>
</feature>
<evidence type="ECO:0000313" key="8">
    <source>
        <dbReference type="Proteomes" id="UP000734854"/>
    </source>
</evidence>
<comment type="caution">
    <text evidence="7">The sequence shown here is derived from an EMBL/GenBank/DDBJ whole genome shotgun (WGS) entry which is preliminary data.</text>
</comment>
<dbReference type="Gene3D" id="3.30.70.100">
    <property type="match status" value="1"/>
</dbReference>
<evidence type="ECO:0000256" key="5">
    <source>
        <dbReference type="SAM" id="MobiDB-lite"/>
    </source>
</evidence>
<keyword evidence="3" id="KW-0449">Lipoprotein</keyword>
<keyword evidence="8" id="KW-1185">Reference proteome</keyword>
<evidence type="ECO:0000256" key="4">
    <source>
        <dbReference type="ARBA" id="ARBA00024045"/>
    </source>
</evidence>
<feature type="domain" description="HMA" evidence="6">
    <location>
        <begin position="49"/>
        <end position="113"/>
    </location>
</feature>
<evidence type="ECO:0000313" key="7">
    <source>
        <dbReference type="EMBL" id="KAG6535009.1"/>
    </source>
</evidence>
<organism evidence="7 8">
    <name type="scientific">Zingiber officinale</name>
    <name type="common">Ginger</name>
    <name type="synonym">Amomum zingiber</name>
    <dbReference type="NCBI Taxonomy" id="94328"/>
    <lineage>
        <taxon>Eukaryota</taxon>
        <taxon>Viridiplantae</taxon>
        <taxon>Streptophyta</taxon>
        <taxon>Embryophyta</taxon>
        <taxon>Tracheophyta</taxon>
        <taxon>Spermatophyta</taxon>
        <taxon>Magnoliopsida</taxon>
        <taxon>Liliopsida</taxon>
        <taxon>Zingiberales</taxon>
        <taxon>Zingiberaceae</taxon>
        <taxon>Zingiber</taxon>
    </lineage>
</organism>
<dbReference type="PROSITE" id="PS50846">
    <property type="entry name" value="HMA_2"/>
    <property type="match status" value="1"/>
</dbReference>
<dbReference type="CDD" id="cd00371">
    <property type="entry name" value="HMA"/>
    <property type="match status" value="1"/>
</dbReference>
<keyword evidence="2" id="KW-0479">Metal-binding</keyword>
<evidence type="ECO:0000256" key="1">
    <source>
        <dbReference type="ARBA" id="ARBA00022481"/>
    </source>
</evidence>
<keyword evidence="3" id="KW-0636">Prenylation</keyword>
<sequence length="337" mass="36398">MAAAEECVEPLKYQVLLPLSHRRTLLELTEFLYFMHAKLICSLRDFGGLQTWILKVSIHCQGCKKKVKKVLQTMEGVYKTTVDSQQHKVVVTGNVEAEMLIKRLLIKAGKQAELWQEKKPPFAAQVKAADVHKKNKNSNDKMHDESPTQTGTSIESKRVDFPVSQNAAGGGKAAKNGRKDSPPPPGDDRQGVKKAAEASSGVGGGKKKAKKTEKDNGDHDGNNRGGGGKTKSKSGGRAEVTAAQEEYDEKEVSNNVGGTASLLPPEASDYPLQMPSYVVSYSLMQPSVSFGGAVHQEFPVLQNGYMYSPPAPVPVASVAGSYCYYSGDDYSGICSIM</sequence>
<dbReference type="InterPro" id="IPR036163">
    <property type="entry name" value="HMA_dom_sf"/>
</dbReference>
<feature type="region of interest" description="Disordered" evidence="5">
    <location>
        <begin position="124"/>
        <end position="256"/>
    </location>
</feature>
<evidence type="ECO:0000256" key="3">
    <source>
        <dbReference type="ARBA" id="ARBA00023289"/>
    </source>
</evidence>
<feature type="compositionally biased region" description="Basic and acidic residues" evidence="5">
    <location>
        <begin position="177"/>
        <end position="196"/>
    </location>
</feature>
<evidence type="ECO:0000259" key="6">
    <source>
        <dbReference type="PROSITE" id="PS50846"/>
    </source>
</evidence>
<accession>A0A8J5IIV3</accession>
<dbReference type="Pfam" id="PF00403">
    <property type="entry name" value="HMA"/>
    <property type="match status" value="1"/>
</dbReference>
<name>A0A8J5IIV3_ZINOF</name>